<sequence>MGANADPSGSLGGHHRHLSSPVPAPAPAPLPQHQHGVAAGTVAALRHDPGLAARWSPEEQILLDKGLAKFAADAPVVRYAKIAMSLPEKTVRDVALRCRWMAKKESSKKRKEELSKKSKEKKERVGDSSSKGPAHLVARPNANAPSYTVPVLPIDDDDVSYKAIGGPTGQILEHNAQILNQIHSNITNMQVQDNLSLLCQTRDNILTVLKEVNNVPEIMKQMPPLPVKMNEDLANSILPRHPGT</sequence>
<keyword evidence="3" id="KW-1185">Reference proteome</keyword>
<dbReference type="InterPro" id="IPR022228">
    <property type="entry name" value="DUF3755"/>
</dbReference>
<dbReference type="Pfam" id="PF12579">
    <property type="entry name" value="DUF3755"/>
    <property type="match status" value="1"/>
</dbReference>
<protein>
    <submittedName>
        <fullName evidence="2">Uncharacterized protein</fullName>
    </submittedName>
</protein>
<dbReference type="AlphaFoldDB" id="A0ABC8WCG0"/>
<dbReference type="EMBL" id="OZ075122">
    <property type="protein sequence ID" value="CAL4907283.1"/>
    <property type="molecule type" value="Genomic_DNA"/>
</dbReference>
<evidence type="ECO:0000313" key="3">
    <source>
        <dbReference type="Proteomes" id="UP001497457"/>
    </source>
</evidence>
<organism evidence="2 3">
    <name type="scientific">Urochloa decumbens</name>
    <dbReference type="NCBI Taxonomy" id="240449"/>
    <lineage>
        <taxon>Eukaryota</taxon>
        <taxon>Viridiplantae</taxon>
        <taxon>Streptophyta</taxon>
        <taxon>Embryophyta</taxon>
        <taxon>Tracheophyta</taxon>
        <taxon>Spermatophyta</taxon>
        <taxon>Magnoliopsida</taxon>
        <taxon>Liliopsida</taxon>
        <taxon>Poales</taxon>
        <taxon>Poaceae</taxon>
        <taxon>PACMAD clade</taxon>
        <taxon>Panicoideae</taxon>
        <taxon>Panicodae</taxon>
        <taxon>Paniceae</taxon>
        <taxon>Melinidinae</taxon>
        <taxon>Urochloa</taxon>
    </lineage>
</organism>
<dbReference type="CDD" id="cd00167">
    <property type="entry name" value="SANT"/>
    <property type="match status" value="1"/>
</dbReference>
<feature type="region of interest" description="Disordered" evidence="1">
    <location>
        <begin position="105"/>
        <end position="140"/>
    </location>
</feature>
<dbReference type="Gene3D" id="1.10.10.60">
    <property type="entry name" value="Homeodomain-like"/>
    <property type="match status" value="1"/>
</dbReference>
<dbReference type="PANTHER" id="PTHR14000">
    <property type="entry name" value="FINGER CCCH DOMAIN PROTEIN, PUTATIVE (DUF3755)-RELATED"/>
    <property type="match status" value="1"/>
</dbReference>
<feature type="region of interest" description="Disordered" evidence="1">
    <location>
        <begin position="1"/>
        <end position="33"/>
    </location>
</feature>
<evidence type="ECO:0000256" key="1">
    <source>
        <dbReference type="SAM" id="MobiDB-lite"/>
    </source>
</evidence>
<gene>
    <name evidence="2" type="ORF">URODEC1_LOCUS12476</name>
</gene>
<dbReference type="InterPro" id="IPR001005">
    <property type="entry name" value="SANT/Myb"/>
</dbReference>
<evidence type="ECO:0000313" key="2">
    <source>
        <dbReference type="EMBL" id="CAL4907283.1"/>
    </source>
</evidence>
<proteinExistence type="predicted"/>
<dbReference type="Proteomes" id="UP001497457">
    <property type="component" value="Chromosome 12b"/>
</dbReference>
<reference evidence="2" key="1">
    <citation type="submission" date="2024-10" db="EMBL/GenBank/DDBJ databases">
        <authorList>
            <person name="Ryan C."/>
        </authorList>
    </citation>
    <scope>NUCLEOTIDE SEQUENCE [LARGE SCALE GENOMIC DNA]</scope>
</reference>
<feature type="compositionally biased region" description="Basic and acidic residues" evidence="1">
    <location>
        <begin position="105"/>
        <end position="126"/>
    </location>
</feature>
<accession>A0ABC8WCG0</accession>
<dbReference type="PANTHER" id="PTHR14000:SF40">
    <property type="entry name" value="OS05G0305700 PROTEIN"/>
    <property type="match status" value="1"/>
</dbReference>
<name>A0ABC8WCG0_9POAL</name>